<gene>
    <name evidence="1" type="ORF">QYE76_035159</name>
</gene>
<protein>
    <submittedName>
        <fullName evidence="1">Uncharacterized protein</fullName>
    </submittedName>
</protein>
<name>A0AAD8R0D0_LOLMU</name>
<dbReference type="Proteomes" id="UP001231189">
    <property type="component" value="Unassembled WGS sequence"/>
</dbReference>
<evidence type="ECO:0000313" key="1">
    <source>
        <dbReference type="EMBL" id="KAK1611486.1"/>
    </source>
</evidence>
<sequence>MGAWRRLPMALLLLHDSSVNYPGYGGATCAEGARQGDARRWSLLRCPLLLASLSPPPLLVAKFVHVTAGRYDKNISKETLTLNDSPRPPIQRGQMVAEHRQCAYMVDEASLKEDERPKKKEKREANAIDNVMEELRLEKELREKNVAAGTVLYDYELKIGWVKYVALPSQVLPGPPPGHMAIRSKEVVLMPRFVMLTYCPVAISRLV</sequence>
<comment type="caution">
    <text evidence="1">The sequence shown here is derived from an EMBL/GenBank/DDBJ whole genome shotgun (WGS) entry which is preliminary data.</text>
</comment>
<dbReference type="EMBL" id="JAUUTY010000007">
    <property type="protein sequence ID" value="KAK1611486.1"/>
    <property type="molecule type" value="Genomic_DNA"/>
</dbReference>
<proteinExistence type="predicted"/>
<keyword evidence="2" id="KW-1185">Reference proteome</keyword>
<accession>A0AAD8R0D0</accession>
<organism evidence="1 2">
    <name type="scientific">Lolium multiflorum</name>
    <name type="common">Italian ryegrass</name>
    <name type="synonym">Lolium perenne subsp. multiflorum</name>
    <dbReference type="NCBI Taxonomy" id="4521"/>
    <lineage>
        <taxon>Eukaryota</taxon>
        <taxon>Viridiplantae</taxon>
        <taxon>Streptophyta</taxon>
        <taxon>Embryophyta</taxon>
        <taxon>Tracheophyta</taxon>
        <taxon>Spermatophyta</taxon>
        <taxon>Magnoliopsida</taxon>
        <taxon>Liliopsida</taxon>
        <taxon>Poales</taxon>
        <taxon>Poaceae</taxon>
        <taxon>BOP clade</taxon>
        <taxon>Pooideae</taxon>
        <taxon>Poodae</taxon>
        <taxon>Poeae</taxon>
        <taxon>Poeae Chloroplast Group 2 (Poeae type)</taxon>
        <taxon>Loliodinae</taxon>
        <taxon>Loliinae</taxon>
        <taxon>Lolium</taxon>
    </lineage>
</organism>
<evidence type="ECO:0000313" key="2">
    <source>
        <dbReference type="Proteomes" id="UP001231189"/>
    </source>
</evidence>
<dbReference type="AlphaFoldDB" id="A0AAD8R0D0"/>
<reference evidence="1" key="1">
    <citation type="submission" date="2023-07" db="EMBL/GenBank/DDBJ databases">
        <title>A chromosome-level genome assembly of Lolium multiflorum.</title>
        <authorList>
            <person name="Chen Y."/>
            <person name="Copetti D."/>
            <person name="Kolliker R."/>
            <person name="Studer B."/>
        </authorList>
    </citation>
    <scope>NUCLEOTIDE SEQUENCE</scope>
    <source>
        <strain evidence="1">02402/16</strain>
        <tissue evidence="1">Leaf</tissue>
    </source>
</reference>